<name>A0A7I8KG86_SPIIN</name>
<dbReference type="SUPFAM" id="SSF56672">
    <property type="entry name" value="DNA/RNA polymerases"/>
    <property type="match status" value="1"/>
</dbReference>
<dbReference type="EMBL" id="LR746268">
    <property type="protein sequence ID" value="CAA7396194.1"/>
    <property type="molecule type" value="Genomic_DNA"/>
</dbReference>
<dbReference type="AlphaFoldDB" id="A0A7I8KG86"/>
<evidence type="ECO:0000313" key="3">
    <source>
        <dbReference type="Proteomes" id="UP000663760"/>
    </source>
</evidence>
<dbReference type="Proteomes" id="UP000663760">
    <property type="component" value="Chromosome 5"/>
</dbReference>
<dbReference type="PANTHER" id="PTHR11439:SF463">
    <property type="entry name" value="REVERSE TRANSCRIPTASE TY1_COPIA-TYPE DOMAIN-CONTAINING PROTEIN"/>
    <property type="match status" value="1"/>
</dbReference>
<protein>
    <recommendedName>
        <fullName evidence="1">Reverse transcriptase Ty1/copia-type domain-containing protein</fullName>
    </recommendedName>
</protein>
<evidence type="ECO:0000313" key="2">
    <source>
        <dbReference type="EMBL" id="CAA7396194.1"/>
    </source>
</evidence>
<evidence type="ECO:0000259" key="1">
    <source>
        <dbReference type="Pfam" id="PF07727"/>
    </source>
</evidence>
<keyword evidence="3" id="KW-1185">Reference proteome</keyword>
<reference evidence="2" key="1">
    <citation type="submission" date="2020-02" db="EMBL/GenBank/DDBJ databases">
        <authorList>
            <person name="Scholz U."/>
            <person name="Mascher M."/>
            <person name="Fiebig A."/>
        </authorList>
    </citation>
    <scope>NUCLEOTIDE SEQUENCE</scope>
</reference>
<feature type="domain" description="Reverse transcriptase Ty1/copia-type" evidence="1">
    <location>
        <begin position="11"/>
        <end position="139"/>
    </location>
</feature>
<dbReference type="InterPro" id="IPR013103">
    <property type="entry name" value="RVT_2"/>
</dbReference>
<feature type="domain" description="Reverse transcriptase Ty1/copia-type" evidence="1">
    <location>
        <begin position="141"/>
        <end position="189"/>
    </location>
</feature>
<dbReference type="OrthoDB" id="661927at2759"/>
<organism evidence="2 3">
    <name type="scientific">Spirodela intermedia</name>
    <name type="common">Intermediate duckweed</name>
    <dbReference type="NCBI Taxonomy" id="51605"/>
    <lineage>
        <taxon>Eukaryota</taxon>
        <taxon>Viridiplantae</taxon>
        <taxon>Streptophyta</taxon>
        <taxon>Embryophyta</taxon>
        <taxon>Tracheophyta</taxon>
        <taxon>Spermatophyta</taxon>
        <taxon>Magnoliopsida</taxon>
        <taxon>Liliopsida</taxon>
        <taxon>Araceae</taxon>
        <taxon>Lemnoideae</taxon>
        <taxon>Spirodela</taxon>
    </lineage>
</organism>
<proteinExistence type="predicted"/>
<gene>
    <name evidence="2" type="ORF">SI8410_05006857</name>
</gene>
<dbReference type="InterPro" id="IPR043502">
    <property type="entry name" value="DNA/RNA_pol_sf"/>
</dbReference>
<dbReference type="Pfam" id="PF07727">
    <property type="entry name" value="RVT_2"/>
    <property type="match status" value="2"/>
</dbReference>
<sequence length="249" mass="28592">MDEEMMALQKNQTWEVMLLLKEKKTVGCRWVYMIKYKSNGTIERFKAWLVAKGFTQCYGIDYMETFASVAKMGIVSILISLAVHYGWSLLQYDVKNTFLYGEILEKIYMELPLGYKDPNDTLKECRLKKALYGLKYLGKMTILLVYVNDLIVTGNDMQEITSLQKQLRAVFDFKVLGQLKYLLEIEVAYSPAQQVLAYLQGTIGMGILFKRGDSLRVDIYTDVDYAGSVDDRHSTICYCCLIGGNLVTW</sequence>
<accession>A0A7I8KG86</accession>
<dbReference type="PANTHER" id="PTHR11439">
    <property type="entry name" value="GAG-POL-RELATED RETROTRANSPOSON"/>
    <property type="match status" value="1"/>
</dbReference>